<protein>
    <recommendedName>
        <fullName evidence="2">Protein ZIP4 homolog</fullName>
    </recommendedName>
</protein>
<dbReference type="GO" id="GO:0051321">
    <property type="term" value="P:meiotic cell cycle"/>
    <property type="evidence" value="ECO:0007669"/>
    <property type="project" value="UniProtKB-KW"/>
</dbReference>
<dbReference type="PANTHER" id="PTHR40375:SF2">
    <property type="entry name" value="SPORULATION-SPECIFIC PROTEIN 22"/>
    <property type="match status" value="1"/>
</dbReference>
<dbReference type="InterPro" id="IPR013940">
    <property type="entry name" value="Spo22/ZIP4/TEX11"/>
</dbReference>
<keyword evidence="1" id="KW-0469">Meiosis</keyword>
<dbReference type="Pfam" id="PF08631">
    <property type="entry name" value="SPO22"/>
    <property type="match status" value="1"/>
</dbReference>
<keyword evidence="5" id="KW-1185">Reference proteome</keyword>
<dbReference type="STRING" id="2094558.A0A314UAR6"/>
<gene>
    <name evidence="4" type="ORF">Pyn_05189</name>
</gene>
<sequence>MRIAELSTPELRQGHADSQSHSHSQRSFPGDQVRLLLPQDGLIWHDLRSFDLASLCFERATDIVSKIDLDKVSDAGERKLLLDLNIARSKTAWDVRDRNLAIALLNRAKGLLFGSPEHHKALANQYLAFGKTALAKCEESQDLNDALKLMNEALDLYEKGLREARTRQETGDLKDLRSKTLRFISALHLQKNEFESVIKCVRVLREECESGDHHPSLSVLAMKAWLGLGKYGEAEKELRGMVVNKGIPEGVWVSAVEAYFQAAGTAGAETAKGVFLGLLGRCHVSASSAVRVAHRVIGDSARGQELGPRWWRSSYQTIELWHSSMAKELPSRERQCMRCFGIEHFRSKDYETSAEMFEKAMLYIPFDIESRILRAKGFRVLCLCHLGLSKLDQAHEYINEAEKLDPNIASAFLKFKICLQKKDQNGAIDQIQAMATCLDFTPDFLSLSAHEAVACRALAVAVASLSNLLNFYAPGKSMPATEVVVLRTLVTILTQEPGNELEALKFVKRVHNRASELGSDCFFGTGEVGRRERNWFAVTSWNLGTKTGKEKNYELCGEFLRLASEFYGLLADGQAEENMVCKSLIMSVSAIIASENQRKTTLSEIEVKQALEILDKAGKILKSVLPGTQLNGDQLTTTEPDLYFIYTICAYDIHGRLNDSGSQIKLVQKFTSSKACNPKHLLQIGISASQGLRINHEVATFALNKCLSDFLSSSSPDYQNVALIVRKLIGVTSIHKGDTDDEAVYGMYKQAYRVMVGLKDSEYPTEEGKWLAMTAWNRASLPVRLGQIDVARKWMDVGLQLAKHVPGMETYRACMEDFINGFEKRFCAPNDGERKTDSARSII</sequence>
<name>A0A314UAR6_PRUYE</name>
<dbReference type="SUPFAM" id="SSF48452">
    <property type="entry name" value="TPR-like"/>
    <property type="match status" value="2"/>
</dbReference>
<dbReference type="Gene3D" id="1.25.40.10">
    <property type="entry name" value="Tetratricopeptide repeat domain"/>
    <property type="match status" value="2"/>
</dbReference>
<evidence type="ECO:0000256" key="1">
    <source>
        <dbReference type="ARBA" id="ARBA00023254"/>
    </source>
</evidence>
<dbReference type="PANTHER" id="PTHR40375">
    <property type="entry name" value="SPORULATION-SPECIFIC PROTEIN 22"/>
    <property type="match status" value="1"/>
</dbReference>
<evidence type="ECO:0000256" key="3">
    <source>
        <dbReference type="SAM" id="MobiDB-lite"/>
    </source>
</evidence>
<proteinExistence type="predicted"/>
<evidence type="ECO:0000256" key="2">
    <source>
        <dbReference type="ARBA" id="ARBA00031845"/>
    </source>
</evidence>
<accession>A0A314UAR6</accession>
<reference evidence="4 5" key="1">
    <citation type="submission" date="2018-02" db="EMBL/GenBank/DDBJ databases">
        <title>Draft genome of wild Prunus yedoensis var. nudiflora.</title>
        <authorList>
            <person name="Baek S."/>
            <person name="Kim J.-H."/>
            <person name="Choi K."/>
            <person name="Kim G.-B."/>
            <person name="Cho A."/>
            <person name="Jang H."/>
            <person name="Shin C.-H."/>
            <person name="Yu H.-J."/>
            <person name="Mun J.-H."/>
        </authorList>
    </citation>
    <scope>NUCLEOTIDE SEQUENCE [LARGE SCALE GENOMIC DNA]</scope>
    <source>
        <strain evidence="5">cv. Jeju island</strain>
        <tissue evidence="4">Leaf</tissue>
    </source>
</reference>
<organism evidence="4 5">
    <name type="scientific">Prunus yedoensis var. nudiflora</name>
    <dbReference type="NCBI Taxonomy" id="2094558"/>
    <lineage>
        <taxon>Eukaryota</taxon>
        <taxon>Viridiplantae</taxon>
        <taxon>Streptophyta</taxon>
        <taxon>Embryophyta</taxon>
        <taxon>Tracheophyta</taxon>
        <taxon>Spermatophyta</taxon>
        <taxon>Magnoliopsida</taxon>
        <taxon>eudicotyledons</taxon>
        <taxon>Gunneridae</taxon>
        <taxon>Pentapetalae</taxon>
        <taxon>rosids</taxon>
        <taxon>fabids</taxon>
        <taxon>Rosales</taxon>
        <taxon>Rosaceae</taxon>
        <taxon>Amygdaloideae</taxon>
        <taxon>Amygdaleae</taxon>
        <taxon>Prunus</taxon>
    </lineage>
</organism>
<dbReference type="InterPro" id="IPR039057">
    <property type="entry name" value="Spo22/ZIP4"/>
</dbReference>
<dbReference type="AlphaFoldDB" id="A0A314UAR6"/>
<dbReference type="EMBL" id="PJQY01003917">
    <property type="protein sequence ID" value="PQM33484.1"/>
    <property type="molecule type" value="Genomic_DNA"/>
</dbReference>
<feature type="region of interest" description="Disordered" evidence="3">
    <location>
        <begin position="1"/>
        <end position="27"/>
    </location>
</feature>
<comment type="caution">
    <text evidence="4">The sequence shown here is derived from an EMBL/GenBank/DDBJ whole genome shotgun (WGS) entry which is preliminary data.</text>
</comment>
<dbReference type="InterPro" id="IPR011990">
    <property type="entry name" value="TPR-like_helical_dom_sf"/>
</dbReference>
<dbReference type="Proteomes" id="UP000250321">
    <property type="component" value="Unassembled WGS sequence"/>
</dbReference>
<dbReference type="GO" id="GO:0090173">
    <property type="term" value="P:regulation of synaptonemal complex assembly"/>
    <property type="evidence" value="ECO:0007669"/>
    <property type="project" value="InterPro"/>
</dbReference>
<evidence type="ECO:0000313" key="4">
    <source>
        <dbReference type="EMBL" id="PQM33484.1"/>
    </source>
</evidence>
<dbReference type="OrthoDB" id="65716at2759"/>
<evidence type="ECO:0000313" key="5">
    <source>
        <dbReference type="Proteomes" id="UP000250321"/>
    </source>
</evidence>